<keyword evidence="4" id="KW-1185">Reference proteome</keyword>
<evidence type="ECO:0000313" key="3">
    <source>
        <dbReference type="EMBL" id="KOO32658.1"/>
    </source>
</evidence>
<keyword evidence="2" id="KW-0966">Cell projection</keyword>
<reference evidence="4" key="1">
    <citation type="journal article" date="2015" name="PLoS Genet.">
        <title>Genome Sequence and Transcriptome Analyses of Chrysochromulina tobin: Metabolic Tools for Enhanced Algal Fitness in the Prominent Order Prymnesiales (Haptophyceae).</title>
        <authorList>
            <person name="Hovde B.T."/>
            <person name="Deodato C.R."/>
            <person name="Hunsperger H.M."/>
            <person name="Ryken S.A."/>
            <person name="Yost W."/>
            <person name="Jha R.K."/>
            <person name="Patterson J."/>
            <person name="Monnat R.J. Jr."/>
            <person name="Barlow S.B."/>
            <person name="Starkenburg S.R."/>
            <person name="Cattolico R.A."/>
        </authorList>
    </citation>
    <scope>NUCLEOTIDE SEQUENCE</scope>
    <source>
        <strain evidence="4">CCMP291</strain>
    </source>
</reference>
<comment type="caution">
    <text evidence="3">The sequence shown here is derived from an EMBL/GenBank/DDBJ whole genome shotgun (WGS) entry which is preliminary data.</text>
</comment>
<evidence type="ECO:0000256" key="2">
    <source>
        <dbReference type="ARBA" id="ARBA00023273"/>
    </source>
</evidence>
<dbReference type="Proteomes" id="UP000037460">
    <property type="component" value="Unassembled WGS sequence"/>
</dbReference>
<name>A0A0M0K2P5_9EUKA</name>
<proteinExistence type="predicted"/>
<dbReference type="PANTHER" id="PTHR46613">
    <property type="entry name" value="RADIAL SPOKE HEAD 10 HOMOLOG B-RELATED"/>
    <property type="match status" value="1"/>
</dbReference>
<dbReference type="GO" id="GO:0042995">
    <property type="term" value="C:cell projection"/>
    <property type="evidence" value="ECO:0007669"/>
    <property type="project" value="UniProtKB-SubCell"/>
</dbReference>
<protein>
    <submittedName>
        <fullName evidence="3">Uncharacterized protein</fullName>
    </submittedName>
</protein>
<accession>A0A0M0K2P5</accession>
<dbReference type="EMBL" id="JWZX01001710">
    <property type="protein sequence ID" value="KOO32658.1"/>
    <property type="molecule type" value="Genomic_DNA"/>
</dbReference>
<evidence type="ECO:0000313" key="4">
    <source>
        <dbReference type="Proteomes" id="UP000037460"/>
    </source>
</evidence>
<sequence length="4893" mass="538189">MASARSTSRSVEELPFFITNEKPLPEAPLAAGPPPLFDAGSFSDWMTEVFKENENDVLDKLSRVGKDDDMKKMRLLLNAEASFLREKMGDPVLKSYETPAEGDGAEETMVIGFAGENDKLGGLPQKGGVKPENFLKLCKKSGVKFALVVRDPTHSWFHRGLAQGDSGGFNSVIEMLQAEIALVQPRELIIVGASMGGYAAIRAGLALHARMVLAFSPQVLLSGEERSMNVGPLPWLDPYLIKLQLAAELEGFKLQSLLEVIESTPSECNIHVQTGSLDGESMPELEMLRICALRKGNGSPRLERKKVGNGVQVSIRPHTSEDPLTMMKESGELQSILASFASAKKSITPKKKKGVNRSAVGRSALWMSKEGREDAAAKAGLTDLTGPVVKPSDGRGFDPTLDARALPGEADSQFQAMLTTWAGLDASDLPGFFFWHKPAFDLTHANLKALGSIFFEYCKKGAAPGATGKTASDSFTMSLREWIQMCKEAKIPVSTGELNDAHNRCDRASKEEKAKAKESKKGVAAKANKELCFAEFIEALLRVSIKMMATSASGKKAIKAGNGGEGYKQLMHKHILPLVENDAMGAVRAQMESAEVNEVLRAFSGPLEKQFLAIAKRQTKILDPSKRPKGDGLHASPPEVPLLNVEDFIKDIERQKMFVEMKELVPDPIRGNPDINVYYELSRLDAERAFIEAQDREQAILGMLTGDKQLLAASSLLDFAEYKKLVALCGLNMFRTLDRLPPHEKVECFVRTMTAAVPELDYRDYVIRDRLNHAINYAFAKGLVRFNCDKDLSTPEEKAIYEVPDWNSMWKKMDLNDVHGWPLWEKEVYLLLGAAFNELASIFAYYSKSGGVGTSAESAFVLQQAEVTNFALDCGLAAKDGPIGSWTMARIHMLMEQSDQSDAKKVMAGRFKGDELYDKRKTGGNNTLELFEFCELIVRIAFYRANPKYGSVGNREVKGGVMPKVLEDTLKNDILPKAKRDMMREILEQVKTDPEVQAHFKTYEFLPETRHKENGLKRMFEAKAYETRKGIQELGIKTISLETLIIWMGPDFQGDGGRGCSKNVLKDIMVSPTPQVTGTVVEPRHSNLSNLDVKGIYSTAQRTGNDNKADGKDGANIDYEEFLHTLALCGWVKYQEISEMTLANRVEAIIRNFLQEEDEHKVISKYCYPPLPRYNTSLAKPLEGESPADFKSFLMFWGQMDLSHVYGFPLWEEGVFNLLHENFEQLRGIFDYYAKSGTAGSSSTGALLTMQQTELQTLAIDVGLNSAKFSMTRVINIFKRADQVDDTYKATDADHRVATGKGAEAGDKGLELAEFLECVVMLAFERTNPEYGEVGSNNKAFELKADGSVRKLEQKSKYIELPGCLETFLKDVLLKKAKTDTLAKIKKVIMSDVACQAVLKEHRAYFLEEFKERAVDGNEAGSEPTWTLEIMMKDFIERTLLKDLVVTPTPAVAGTTPPSVHSNLSWLDAKGAFVTAQDRVDKEQAKKGKVNKKVEDSNTTVTFDEFYMCVALCGHIKYEEIEQMTIAQRVEGIFYNYRHAQDGEKAAGKWAKGTEHKHGRKDEHAWISECLYPPLPRYDYANSGAAPEMISTWSKMDLKHVLGFPLWEKEAFGIFAANYDQLKSIFQQYAKSGTAGSGSAAQTLNMQKTELTNLALDCELCNAQFTDAKLISLFLRADQVDDTLYRDEATGVVKGQQVSGGDRGLELPEFFELLCMIALARANPKYGSVGHSKTTNAATIVEHPMPGCLDTLLKKSILAKAKTDGLAKVLKIIAKDPEIRAVFNKVAGPLRKGFEAHSNKKASATKEPTMTLEQLVQAMNQRKVAKDVIVTPKPAVSGTYVPAVHSNLSQLDIRGAFSTAQGSGSGGSSNTSAAGVCVDYGEFCNLLGLCGYIKYEEIAGMTLAQKVEGIIDNYLQRKDEKAVISDCLYPPLPRYDYASSGADKAFLELWAKMDFTHIFGFPLWEEVAFAKLASCYKELKAVYEYYAKTGTAGASSAEMALTMQSTELGNMCLDIDVLTKDFNMTRVINLFRRADQVDDTFQESKANHFDVTGETAKGGDRGLELHEFFEFLVMLGFYRFNPDYGEQGSNYAVKLDAGQTLTMLLDKHVLKKAKKDGLVAIKAEILASAEIKALFKKYEKPLYKEWKSVGNGKGPMKVERKEVLSMEMFCEDMGQQGGGKGDNDKGSRRIVRELTVTPTPAIKGMQMPSYHSNLSQMDIKSAFMAAQREDTTKDGVNSLLTIDFHEWILCLALCGHIKYEEVEEMTLEQRVEGLFSNYIRGEDETKWGSEHDVITKAVVEPMMRFDASYSQPSGGQPRDEYEMALDVWNKMDLQHLHGFPIWEPQVFELLKTNFGELKAIFANYAGIGKSTAWGARGASTMDQTELTQFAVDCSLATANFPMTRIIELFERADVVDDAKDGKSKSGQKAGAGDGALELHEFFEALVMISFHRAQPKYAQVGNAVELPLPDCLQALLEQCVLKNAKSDELTKFRGFIEKDRKILNRLRPRRDKLRDLFEASCKLDKTVKKGLVPKMGIDRFCDDLFQKGIVGEVVAKPTPQTAGAEVPEFKCVLTMADAKTCFTTVGVGDIDGDTITFDEFVICLALCGNFKYGTVKNGGPKDEGMDVAQRAEALCFEYSGEKTVAQAITDALYPPLVRYDPAASGADAGFIENWKRVDLSTLFSFPLWEEDVFFALYGAFGELQSIFAQYAKSEKGTKSDRSAVASATALTMQQAELTDLALDCSLATADFPMERVVQVFESADAVKDPAALKKGATADGNLELHEFLEAVVKLAFHRANPEFGKKGTSKDFVKTPLPECLVTMLKDNLLLNAKRDALAETKKQLFADPKAMEAIRKNKDALKARFEKLAKADVAATASSPKKADGKSVSLERLMQELFEIGVAKEVMVQPISPVKGKTLPSVRTNLTIIDAKGAFVTAQKVEASNANNTVNSDEFVTCLALCGAFKYKEVENMSLGQKVEAIFANYLGTADELACLQPILAPPPPRFNPVVQFSVPGKAPPPKTFMATWEKMDLSHLWGFPDFEAQVFELLSASFGELSSIYSQYCKSGSAGAGSMAALTTMQQTEFMNFAMDCGIMTDQFTSMRVQNVFIRADQIDDTMKATTVKVMGIKKDAKVGEQDVRALAEGKDQRLSRVADRIQEVETTVMRGEFAQAGDKALTFVEFLEAIVSIALFRANPKLGELGHDECAYPLPGCFETLLKQNILVNAKRDALALVKSSFETNADVLAMMPEVKRKLQNKKDAKGLTQKVARAWDDVTAVGVRKVFGQQVMSMDMLQDELTKRRCSGDIFIKPHPKVKGDVFPEKHMNLSWLDVKGAFTTCQNGFTGRDSAESNEGAETIDFEEFIVLLGLIGYIKYAEIKEMTNADKFMAMVDNWCMIRDEQAVINDACVPVPPRFDYKKLTSPLKGQEPKEYERLVATWDKMSLSHIYGFPVWEDKAFALVQKYFSELVSIFSEYSKSGSAGSGSAKAAMTMQSTELTNLSLDCELATDAFPMSRINLIFMRADQVDSTLVASKSDARVKEGKGAEGGDKGLELHEFLECLMFLAFSRQNPEFGNLDLGQIGQQVEPDSPMPGCFEDVLTKNILQKARRDKLAKVRKMVDKDPEVALVKKKRYAALREQFEIVCKKDATQMSGTKDGFGNAGKKTTQGFGNEAEEDGRGSTLGMDVFCDELSDRNVSEDLKVTPTPNITGLFLPPVHCNLSWIECKGAFVTCQVGTALSDQSIDFDEFLTCLALCGTIKYEKVKGLGNLGRPPNMKVGEQDDAGDPTPAEGAECPLAVIVDGIYANFLLDKDAHAVITEWQQPQLPRWDWASSGADAKWLATYGAMDLSHVFGWPLWEKEVFELLGKHYNDLKLIFQEYSKTGSAGSATTAELFTMQKTELNNLSLDCGLATADFPQARVMNVFQRANEGDDAQRKAAAAKKNAAKTAQVVKEQEAKEYKERSKDLGKAKKGPEIIEDKGLNIAEFLECLVAMSFYRANPNYGQVGKTDAAAGGITMTLLPGCLETMLKSNVLAKAKRDQVPAWMAEIVSSKEVQKVIEVRREPMRMRWRSDAGKGEQGATMTNKMMTDGGLSMDMATFIDKLTERDIMGDKWITPQPPVVGQAVDKVHCNLSALDIKAGFAGAQDADVAQILNQAKEGKQGENLKKGTGWSGDKLQMGNANHKVNFEEWLKALALCGHIKYMEVKGSKMADRVAGILDNYLLPLPGQLPDPKSQYNGRTERQVVSEVLYPSPPRTKIAETAKRLTGQPNETHQAFLATWRVAMNACLEVDVIGFPIWEEAVFKLLQANFEELQAIFSNYAQSVTGGSLQASTKEAITLQDNELVSMCRDAGLVTEKLSNARVQSLMKDVAGAFKPEKGTGGTGVYSEGIAMPAFIVLLLLIALNRANPKLGETGFTGLAGVTVPLPDCLEQLLNNYLLKNAKKSRMMQMLTELKKADLMNKTIYNYRGAIRKEFDAACKKREKQPAVALFAKTLMSRPTLVADFKDRGVIVSTSVKAKPKVTGDAAVELELTLSALDVEGAFTLCQAPGSSNTGSANDQIDFDEFLVALGVCGLAKFAAVSTMSTAQKCEAIIAEYLGKASIHDVVMAAEPKLERYVPPSNSGAPAPFLAVWKQMDGLQYVPGFPTWEPEVFKLLAGAYLDLEPLFTYYAGDTPGMQQAELVDLALDNQMVTKAYPITKVVTLFQQVNDASGGGDADFELYEFLTFLVHLAFDRDGAKPASLETLLSGLRRSQKVVVLQPLLETARSDAAVGAALTAGKPMLDAAFGKAAAGAATVSERALLMYLEECMLIRAEILILSSGAEVNADLTWQDASAAFQVCAGGAPLNATAFSQCVAVCGLVKYGGIASMGTGDRVAGFIGNLAGTPAPL</sequence>
<gene>
    <name evidence="3" type="ORF">Ctob_010847</name>
</gene>
<evidence type="ECO:0000256" key="1">
    <source>
        <dbReference type="ARBA" id="ARBA00004316"/>
    </source>
</evidence>
<comment type="subcellular location">
    <subcellularLocation>
        <location evidence="1">Cell projection</location>
    </subcellularLocation>
</comment>
<dbReference type="PANTHER" id="PTHR46613:SF1">
    <property type="entry name" value="RADIAL SPOKE HEAD 10 HOMOLOG B-RELATED"/>
    <property type="match status" value="1"/>
</dbReference>
<organism evidence="3 4">
    <name type="scientific">Chrysochromulina tobinii</name>
    <dbReference type="NCBI Taxonomy" id="1460289"/>
    <lineage>
        <taxon>Eukaryota</taxon>
        <taxon>Haptista</taxon>
        <taxon>Haptophyta</taxon>
        <taxon>Prymnesiophyceae</taxon>
        <taxon>Prymnesiales</taxon>
        <taxon>Chrysochromulinaceae</taxon>
        <taxon>Chrysochromulina</taxon>
    </lineage>
</organism>